<dbReference type="RefSeq" id="WP_311658704.1">
    <property type="nucleotide sequence ID" value="NZ_JAVRHY010000006.1"/>
</dbReference>
<dbReference type="Proteomes" id="UP001259982">
    <property type="component" value="Unassembled WGS sequence"/>
</dbReference>
<sequence length="199" mass="22497">MKRKLASFFVIPVLQGVIFICLAWPQSVDATIDVPQPWARAAAHAGVCWTVLYGIALRESRTQGVTITRPWPWTVNSPEGAQYFETRAAAKNHIEKLIRNGQKNIDVGLMQINWRYHGHRVDWLVDELLDPTRNVMVAAEYLAETMRETDGDLEKAVGWYHNRRPARAGPYASWVLEAAKVLDKNGSCENGYGITRSSF</sequence>
<evidence type="ECO:0000313" key="3">
    <source>
        <dbReference type="Proteomes" id="UP001259982"/>
    </source>
</evidence>
<name>A0ABU3B7W5_9GAMM</name>
<gene>
    <name evidence="2" type="ORF">RM531_08735</name>
</gene>
<accession>A0ABU3B7W5</accession>
<evidence type="ECO:0000259" key="1">
    <source>
        <dbReference type="Pfam" id="PF01464"/>
    </source>
</evidence>
<dbReference type="Gene3D" id="1.10.530.10">
    <property type="match status" value="1"/>
</dbReference>
<dbReference type="InterPro" id="IPR008258">
    <property type="entry name" value="Transglycosylase_SLT_dom_1"/>
</dbReference>
<dbReference type="InterPro" id="IPR023346">
    <property type="entry name" value="Lysozyme-like_dom_sf"/>
</dbReference>
<protein>
    <submittedName>
        <fullName evidence="2">Transglycosylase SLT domain-containing protein</fullName>
    </submittedName>
</protein>
<feature type="domain" description="Transglycosylase SLT" evidence="1">
    <location>
        <begin position="38"/>
        <end position="161"/>
    </location>
</feature>
<evidence type="ECO:0000313" key="2">
    <source>
        <dbReference type="EMBL" id="MDT0618563.1"/>
    </source>
</evidence>
<keyword evidence="3" id="KW-1185">Reference proteome</keyword>
<proteinExistence type="predicted"/>
<dbReference type="EMBL" id="JAVRHY010000006">
    <property type="protein sequence ID" value="MDT0618563.1"/>
    <property type="molecule type" value="Genomic_DNA"/>
</dbReference>
<organism evidence="2 3">
    <name type="scientific">Spectribacter acetivorans</name>
    <dbReference type="NCBI Taxonomy" id="3075603"/>
    <lineage>
        <taxon>Bacteria</taxon>
        <taxon>Pseudomonadati</taxon>
        <taxon>Pseudomonadota</taxon>
        <taxon>Gammaproteobacteria</taxon>
        <taxon>Salinisphaerales</taxon>
        <taxon>Salinisphaeraceae</taxon>
        <taxon>Spectribacter</taxon>
    </lineage>
</organism>
<reference evidence="2 3" key="1">
    <citation type="submission" date="2023-09" db="EMBL/GenBank/DDBJ databases">
        <authorList>
            <person name="Rey-Velasco X."/>
        </authorList>
    </citation>
    <scope>NUCLEOTIDE SEQUENCE [LARGE SCALE GENOMIC DNA]</scope>
    <source>
        <strain evidence="2 3">P385</strain>
    </source>
</reference>
<dbReference type="Pfam" id="PF01464">
    <property type="entry name" value="SLT"/>
    <property type="match status" value="1"/>
</dbReference>
<dbReference type="SUPFAM" id="SSF53955">
    <property type="entry name" value="Lysozyme-like"/>
    <property type="match status" value="1"/>
</dbReference>
<comment type="caution">
    <text evidence="2">The sequence shown here is derived from an EMBL/GenBank/DDBJ whole genome shotgun (WGS) entry which is preliminary data.</text>
</comment>